<feature type="transmembrane region" description="Helical" evidence="1">
    <location>
        <begin position="122"/>
        <end position="138"/>
    </location>
</feature>
<dbReference type="EMBL" id="QKRA01000007">
    <property type="protein sequence ID" value="RDL43390.1"/>
    <property type="molecule type" value="Genomic_DNA"/>
</dbReference>
<keyword evidence="1" id="KW-0472">Membrane</keyword>
<accession>A0A370U6J3</accession>
<evidence type="ECO:0000313" key="3">
    <source>
        <dbReference type="EMBL" id="RDL43390.1"/>
    </source>
</evidence>
<feature type="transmembrane region" description="Helical" evidence="1">
    <location>
        <begin position="206"/>
        <end position="228"/>
    </location>
</feature>
<sequence length="295" mass="31820">MSGRTVSSAIVVLIMGNLMATLCDVFVKLADANVAVFQFTFYRVLFMCVLLLPFVLRKRERHPLAGLKLHIVRGNLWVLTSVLLVISLSQLPLATANAVFYTAPIFIILLSVVFYKERVTPVVALAAVSGFLGVLVILKPSYIGWGMGSAIAFSLVLAINSLLVRKLPKGQSATHGLLLAQLCALPVSGGLALWEGSSISLEQLGYAFASSVCSIMYAMGCLIAYRYVASSQVSSAEYSGLIFAIVAGWLFFGEAIDMSLLLGAALIILPLLYIGHRDIKMAKASRQRIELATEL</sequence>
<keyword evidence="4" id="KW-1185">Reference proteome</keyword>
<dbReference type="InterPro" id="IPR000620">
    <property type="entry name" value="EamA_dom"/>
</dbReference>
<name>A0A370U6J3_9GAMM</name>
<reference evidence="3 4" key="1">
    <citation type="submission" date="2018-06" db="EMBL/GenBank/DDBJ databases">
        <title>Marinomonas sp. YLB-05 draft genome sequence.</title>
        <authorList>
            <person name="Yu L."/>
            <person name="Tang X."/>
        </authorList>
    </citation>
    <scope>NUCLEOTIDE SEQUENCE [LARGE SCALE GENOMIC DNA]</scope>
    <source>
        <strain evidence="3 4">YLB-05</strain>
    </source>
</reference>
<evidence type="ECO:0000313" key="4">
    <source>
        <dbReference type="Proteomes" id="UP000254326"/>
    </source>
</evidence>
<proteinExistence type="predicted"/>
<organism evidence="3 4">
    <name type="scientific">Marinomonas piezotolerans</name>
    <dbReference type="NCBI Taxonomy" id="2213058"/>
    <lineage>
        <taxon>Bacteria</taxon>
        <taxon>Pseudomonadati</taxon>
        <taxon>Pseudomonadota</taxon>
        <taxon>Gammaproteobacteria</taxon>
        <taxon>Oceanospirillales</taxon>
        <taxon>Oceanospirillaceae</taxon>
        <taxon>Marinomonas</taxon>
    </lineage>
</organism>
<dbReference type="GO" id="GO:0016020">
    <property type="term" value="C:membrane"/>
    <property type="evidence" value="ECO:0007669"/>
    <property type="project" value="InterPro"/>
</dbReference>
<evidence type="ECO:0000259" key="2">
    <source>
        <dbReference type="Pfam" id="PF00892"/>
    </source>
</evidence>
<dbReference type="Proteomes" id="UP000254326">
    <property type="component" value="Unassembled WGS sequence"/>
</dbReference>
<feature type="transmembrane region" description="Helical" evidence="1">
    <location>
        <begin position="76"/>
        <end position="93"/>
    </location>
</feature>
<feature type="transmembrane region" description="Helical" evidence="1">
    <location>
        <begin position="235"/>
        <end position="252"/>
    </location>
</feature>
<evidence type="ECO:0000256" key="1">
    <source>
        <dbReference type="SAM" id="Phobius"/>
    </source>
</evidence>
<comment type="caution">
    <text evidence="3">The sequence shown here is derived from an EMBL/GenBank/DDBJ whole genome shotgun (WGS) entry which is preliminary data.</text>
</comment>
<dbReference type="RefSeq" id="WP_115468718.1">
    <property type="nucleotide sequence ID" value="NZ_QKRA01000007.1"/>
</dbReference>
<dbReference type="OrthoDB" id="148351at2"/>
<dbReference type="AlphaFoldDB" id="A0A370U6J3"/>
<feature type="transmembrane region" description="Helical" evidence="1">
    <location>
        <begin position="144"/>
        <end position="164"/>
    </location>
</feature>
<feature type="transmembrane region" description="Helical" evidence="1">
    <location>
        <begin position="99"/>
        <end position="115"/>
    </location>
</feature>
<feature type="transmembrane region" description="Helical" evidence="1">
    <location>
        <begin position="258"/>
        <end position="276"/>
    </location>
</feature>
<dbReference type="Pfam" id="PF00892">
    <property type="entry name" value="EamA"/>
    <property type="match status" value="2"/>
</dbReference>
<keyword evidence="1" id="KW-1133">Transmembrane helix</keyword>
<dbReference type="InterPro" id="IPR037185">
    <property type="entry name" value="EmrE-like"/>
</dbReference>
<feature type="domain" description="EamA" evidence="2">
    <location>
        <begin position="145"/>
        <end position="272"/>
    </location>
</feature>
<gene>
    <name evidence="3" type="ORF">DN730_13690</name>
</gene>
<dbReference type="PANTHER" id="PTHR22911">
    <property type="entry name" value="ACYL-MALONYL CONDENSING ENZYME-RELATED"/>
    <property type="match status" value="1"/>
</dbReference>
<dbReference type="SUPFAM" id="SSF103481">
    <property type="entry name" value="Multidrug resistance efflux transporter EmrE"/>
    <property type="match status" value="2"/>
</dbReference>
<protein>
    <recommendedName>
        <fullName evidence="2">EamA domain-containing protein</fullName>
    </recommendedName>
</protein>
<feature type="transmembrane region" description="Helical" evidence="1">
    <location>
        <begin position="176"/>
        <end position="194"/>
    </location>
</feature>
<dbReference type="PANTHER" id="PTHR22911:SF103">
    <property type="entry name" value="BLR2811 PROTEIN"/>
    <property type="match status" value="1"/>
</dbReference>
<feature type="transmembrane region" description="Helical" evidence="1">
    <location>
        <begin position="36"/>
        <end position="56"/>
    </location>
</feature>
<feature type="domain" description="EamA" evidence="2">
    <location>
        <begin position="8"/>
        <end position="138"/>
    </location>
</feature>
<keyword evidence="1" id="KW-0812">Transmembrane</keyword>